<comment type="caution">
    <text evidence="1">The sequence shown here is derived from an EMBL/GenBank/DDBJ whole genome shotgun (WGS) entry which is preliminary data.</text>
</comment>
<sequence length="240" mass="25423">MKKSLPIEGVVIALLYGQVLTAGTIPLINASFESTPSHAMNHATSPPGPFNENHYNRSSVIEGWTVFRPLGDWDAALITQAYADTEPVQIGPLHGKQACWLSNKGGAVSQLSDKHFSAMGPGTYTFTVALAQSSNFTIPDRIALEIIDGSGRVMGTPLLIEDGLTPGQKLKDFTVSYQATGKESGRVGVRVVSRTQGTNGVYVLDHARLQFVASEGTSGHGRPFAPVISIGGVTVMMSAP</sequence>
<reference evidence="1 2" key="1">
    <citation type="submission" date="2020-07" db="EMBL/GenBank/DDBJ databases">
        <title>Roseicoccus Jingziensis gen. nov., sp. nov., isolated from coastal seawater.</title>
        <authorList>
            <person name="Feng X."/>
        </authorList>
    </citation>
    <scope>NUCLEOTIDE SEQUENCE [LARGE SCALE GENOMIC DNA]</scope>
    <source>
        <strain evidence="1 2">N1E253</strain>
    </source>
</reference>
<evidence type="ECO:0008006" key="3">
    <source>
        <dbReference type="Google" id="ProtNLM"/>
    </source>
</evidence>
<dbReference type="Proteomes" id="UP000557872">
    <property type="component" value="Unassembled WGS sequence"/>
</dbReference>
<accession>A0A851GCT6</accession>
<keyword evidence="2" id="KW-1185">Reference proteome</keyword>
<organism evidence="1 2">
    <name type="scientific">Oceaniferula marina</name>
    <dbReference type="NCBI Taxonomy" id="2748318"/>
    <lineage>
        <taxon>Bacteria</taxon>
        <taxon>Pseudomonadati</taxon>
        <taxon>Verrucomicrobiota</taxon>
        <taxon>Verrucomicrobiia</taxon>
        <taxon>Verrucomicrobiales</taxon>
        <taxon>Verrucomicrobiaceae</taxon>
        <taxon>Oceaniferula</taxon>
    </lineage>
</organism>
<dbReference type="RefSeq" id="WP_178931262.1">
    <property type="nucleotide sequence ID" value="NZ_JACBAZ010000001.1"/>
</dbReference>
<proteinExistence type="predicted"/>
<evidence type="ECO:0000313" key="2">
    <source>
        <dbReference type="Proteomes" id="UP000557872"/>
    </source>
</evidence>
<dbReference type="Gene3D" id="2.60.120.260">
    <property type="entry name" value="Galactose-binding domain-like"/>
    <property type="match status" value="1"/>
</dbReference>
<name>A0A851GCT6_9BACT</name>
<evidence type="ECO:0000313" key="1">
    <source>
        <dbReference type="EMBL" id="NWK54752.1"/>
    </source>
</evidence>
<gene>
    <name evidence="1" type="ORF">HW115_03970</name>
</gene>
<dbReference type="EMBL" id="JACBAZ010000001">
    <property type="protein sequence ID" value="NWK54752.1"/>
    <property type="molecule type" value="Genomic_DNA"/>
</dbReference>
<protein>
    <recommendedName>
        <fullName evidence="3">DUF642 domain-containing protein</fullName>
    </recommendedName>
</protein>
<dbReference type="AlphaFoldDB" id="A0A851GCT6"/>